<dbReference type="GO" id="GO:0009279">
    <property type="term" value="C:cell outer membrane"/>
    <property type="evidence" value="ECO:0007669"/>
    <property type="project" value="UniProtKB-SubCell"/>
</dbReference>
<evidence type="ECO:0000313" key="5">
    <source>
        <dbReference type="EMBL" id="KAA6308260.1"/>
    </source>
</evidence>
<reference evidence="5" key="1">
    <citation type="submission" date="2019-03" db="EMBL/GenBank/DDBJ databases">
        <title>Single cell metagenomics reveals metabolic interactions within the superorganism composed of flagellate Streblomastix strix and complex community of Bacteroidetes bacteria on its surface.</title>
        <authorList>
            <person name="Treitli S.C."/>
            <person name="Kolisko M."/>
            <person name="Husnik F."/>
            <person name="Keeling P."/>
            <person name="Hampl V."/>
        </authorList>
    </citation>
    <scope>NUCLEOTIDE SEQUENCE</scope>
    <source>
        <strain evidence="5">STM</strain>
    </source>
</reference>
<gene>
    <name evidence="5" type="ORF">EZS27_040062</name>
</gene>
<dbReference type="Gene3D" id="2.40.170.20">
    <property type="entry name" value="TonB-dependent receptor, beta-barrel domain"/>
    <property type="match status" value="1"/>
</dbReference>
<dbReference type="InterPro" id="IPR036942">
    <property type="entry name" value="Beta-barrel_TonB_sf"/>
</dbReference>
<sequence>YPYGIKTMLTSYVIINTCWLFVWHYYLRQEIKLPLLMALKDVFPFAGIATLAIVATYFITLKIENIYWLFAGKIYWTEKNDVAQNFYGTLNWRISVISGNAQVDFRMRNALNQKYTTFYFESMGRGFTQASRPMEFGADVRWRF</sequence>
<dbReference type="AlphaFoldDB" id="A0A5J4PHB0"/>
<proteinExistence type="predicted"/>
<accession>A0A5J4PHB0</accession>
<feature type="transmembrane region" description="Helical" evidence="4">
    <location>
        <begin position="42"/>
        <end position="60"/>
    </location>
</feature>
<evidence type="ECO:0008006" key="6">
    <source>
        <dbReference type="Google" id="ProtNLM"/>
    </source>
</evidence>
<feature type="non-terminal residue" evidence="5">
    <location>
        <position position="1"/>
    </location>
</feature>
<keyword evidence="2 4" id="KW-0472">Membrane</keyword>
<evidence type="ECO:0000256" key="4">
    <source>
        <dbReference type="SAM" id="Phobius"/>
    </source>
</evidence>
<keyword evidence="3" id="KW-0998">Cell outer membrane</keyword>
<evidence type="ECO:0000256" key="1">
    <source>
        <dbReference type="ARBA" id="ARBA00004442"/>
    </source>
</evidence>
<evidence type="ECO:0000256" key="3">
    <source>
        <dbReference type="ARBA" id="ARBA00023237"/>
    </source>
</evidence>
<organism evidence="5">
    <name type="scientific">termite gut metagenome</name>
    <dbReference type="NCBI Taxonomy" id="433724"/>
    <lineage>
        <taxon>unclassified sequences</taxon>
        <taxon>metagenomes</taxon>
        <taxon>organismal metagenomes</taxon>
    </lineage>
</organism>
<feature type="transmembrane region" description="Helical" evidence="4">
    <location>
        <begin position="7"/>
        <end position="27"/>
    </location>
</feature>
<evidence type="ECO:0000256" key="2">
    <source>
        <dbReference type="ARBA" id="ARBA00023136"/>
    </source>
</evidence>
<comment type="caution">
    <text evidence="5">The sequence shown here is derived from an EMBL/GenBank/DDBJ whole genome shotgun (WGS) entry which is preliminary data.</text>
</comment>
<keyword evidence="4" id="KW-1133">Transmembrane helix</keyword>
<comment type="subcellular location">
    <subcellularLocation>
        <location evidence="1">Cell outer membrane</location>
    </subcellularLocation>
</comment>
<name>A0A5J4PHB0_9ZZZZ</name>
<dbReference type="EMBL" id="SNRY01008595">
    <property type="protein sequence ID" value="KAA6308260.1"/>
    <property type="molecule type" value="Genomic_DNA"/>
</dbReference>
<keyword evidence="4" id="KW-0812">Transmembrane</keyword>
<protein>
    <recommendedName>
        <fullName evidence="6">TonB-dependent receptor</fullName>
    </recommendedName>
</protein>